<accession>A0AAQ4DS94</accession>
<evidence type="ECO:0000313" key="2">
    <source>
        <dbReference type="Proteomes" id="UP001321473"/>
    </source>
</evidence>
<comment type="caution">
    <text evidence="1">The sequence shown here is derived from an EMBL/GenBank/DDBJ whole genome shotgun (WGS) entry which is preliminary data.</text>
</comment>
<protein>
    <submittedName>
        <fullName evidence="1">Uncharacterized protein</fullName>
    </submittedName>
</protein>
<evidence type="ECO:0000313" key="1">
    <source>
        <dbReference type="EMBL" id="KAK8765334.1"/>
    </source>
</evidence>
<keyword evidence="2" id="KW-1185">Reference proteome</keyword>
<dbReference type="EMBL" id="JARKHS020027483">
    <property type="protein sequence ID" value="KAK8765334.1"/>
    <property type="molecule type" value="Genomic_DNA"/>
</dbReference>
<dbReference type="AlphaFoldDB" id="A0AAQ4DS94"/>
<gene>
    <name evidence="1" type="ORF">V5799_032059</name>
</gene>
<proteinExistence type="predicted"/>
<dbReference type="Proteomes" id="UP001321473">
    <property type="component" value="Unassembled WGS sequence"/>
</dbReference>
<sequence>MAIIVLLSIYEKSPQHRVETAHFCCPDVLNHILSGANLSIDPCRSIFGRTCYAYVSTPDVYIEPSIPSTDPVDGVPITEAGRAIAAYYRACVMSPNEADVSLGKISAKALVNVIDPPGTSTLTAHSLVAVLVNLSLEFGLPSVIEFGISGGMGSAPYLSVSVPSLHDDPATSRTQSSLETLKVSALEAVNEALSSKISMQEVDALTRDVGKAKTDWAEKHPFEFLGNITLEITAVQWKELMAKYNPNDGAGVSEVSFQLTKENFADLLKPKNQQQTLVSALVVASVKLALVLDIDANNSEARAQTCRSRAKELRTLIILDRIGNLHSGYHDDAIRNAYDIIADAVLRKVLSGMEKEDFSKLKEALKGMRVLLPSEIVPALLAIPTMTSEYAHAELMARAYVIKAQRHQAFVLSISNDSLDDFQKNHVTIDGGRVTVPTQVYTIVMFGSVTEPLLMMPTVGVYLADALWQFIFTSNWSTASNASLGTYRGCIEKNSRSLIEWPSQLLWLSVQSSLEATKDAQWDVAVDTAGTWNTTRGQLFYITFVHYLLCHAPHSKYPTFGTDVDVFMSAFEDFYRSFKCNATVSKITGAVCSLHL</sequence>
<reference evidence="1 2" key="1">
    <citation type="journal article" date="2023" name="Arcadia Sci">
        <title>De novo assembly of a long-read Amblyomma americanum tick genome.</title>
        <authorList>
            <person name="Chou S."/>
            <person name="Poskanzer K.E."/>
            <person name="Rollins M."/>
            <person name="Thuy-Boun P.S."/>
        </authorList>
    </citation>
    <scope>NUCLEOTIDE SEQUENCE [LARGE SCALE GENOMIC DNA]</scope>
    <source>
        <strain evidence="1">F_SG_1</strain>
        <tissue evidence="1">Salivary glands</tissue>
    </source>
</reference>
<name>A0AAQ4DS94_AMBAM</name>
<organism evidence="1 2">
    <name type="scientific">Amblyomma americanum</name>
    <name type="common">Lone star tick</name>
    <dbReference type="NCBI Taxonomy" id="6943"/>
    <lineage>
        <taxon>Eukaryota</taxon>
        <taxon>Metazoa</taxon>
        <taxon>Ecdysozoa</taxon>
        <taxon>Arthropoda</taxon>
        <taxon>Chelicerata</taxon>
        <taxon>Arachnida</taxon>
        <taxon>Acari</taxon>
        <taxon>Parasitiformes</taxon>
        <taxon>Ixodida</taxon>
        <taxon>Ixodoidea</taxon>
        <taxon>Ixodidae</taxon>
        <taxon>Amblyomminae</taxon>
        <taxon>Amblyomma</taxon>
    </lineage>
</organism>